<keyword evidence="3" id="KW-0378">Hydrolase</keyword>
<evidence type="ECO:0000256" key="2">
    <source>
        <dbReference type="ARBA" id="ARBA00022649"/>
    </source>
</evidence>
<dbReference type="SUPFAM" id="SSF50118">
    <property type="entry name" value="Cell growth inhibitor/plasmid maintenance toxic component"/>
    <property type="match status" value="1"/>
</dbReference>
<dbReference type="EMBL" id="CP150886">
    <property type="protein sequence ID" value="WZB86685.1"/>
    <property type="molecule type" value="Genomic_DNA"/>
</dbReference>
<dbReference type="RefSeq" id="WP_353929599.1">
    <property type="nucleotide sequence ID" value="NZ_CP150886.1"/>
</dbReference>
<evidence type="ECO:0000313" key="3">
    <source>
        <dbReference type="EMBL" id="WZB86685.1"/>
    </source>
</evidence>
<dbReference type="GO" id="GO:0016787">
    <property type="term" value="F:hydrolase activity"/>
    <property type="evidence" value="ECO:0007669"/>
    <property type="project" value="UniProtKB-KW"/>
</dbReference>
<keyword evidence="4" id="KW-1185">Reference proteome</keyword>
<dbReference type="InterPro" id="IPR003477">
    <property type="entry name" value="PemK-like"/>
</dbReference>
<organism evidence="3 4">
    <name type="scientific">Okeanomitos corallinicola TIOX110</name>
    <dbReference type="NCBI Taxonomy" id="3133117"/>
    <lineage>
        <taxon>Bacteria</taxon>
        <taxon>Bacillati</taxon>
        <taxon>Cyanobacteriota</taxon>
        <taxon>Cyanophyceae</taxon>
        <taxon>Nostocales</taxon>
        <taxon>Aphanizomenonaceae</taxon>
        <taxon>Okeanomitos</taxon>
    </lineage>
</organism>
<dbReference type="InterPro" id="IPR011067">
    <property type="entry name" value="Plasmid_toxin/cell-grow_inhib"/>
</dbReference>
<dbReference type="EC" id="3.1.-.-" evidence="3"/>
<evidence type="ECO:0000256" key="1">
    <source>
        <dbReference type="ARBA" id="ARBA00007521"/>
    </source>
</evidence>
<proteinExistence type="inferred from homology"/>
<name>A0ABZ2UQG9_9CYAN</name>
<dbReference type="Gene3D" id="2.30.30.110">
    <property type="match status" value="1"/>
</dbReference>
<accession>A0ABZ2UQG9</accession>
<keyword evidence="2" id="KW-1277">Toxin-antitoxin system</keyword>
<evidence type="ECO:0000313" key="4">
    <source>
        <dbReference type="Proteomes" id="UP001483337"/>
    </source>
</evidence>
<sequence length="115" mass="12753">MAIAGQIVLFKFPQTDLTIGKLRPALLIKPLSNGYDDWLVCMISTKTGQELTGLDEIITPNDQDFKQTGLKSESVVRVSRLAVVSEKILLGKIGEVSVERLERIKINLATWILSN</sequence>
<reference evidence="3 4" key="1">
    <citation type="submission" date="2024-04" db="EMBL/GenBank/DDBJ databases">
        <title>Okeanomitos corallinicola gen. &amp; sp. nov. (Nostocales, Cyanobacteria), a new toxic marine heterocyst-forming cyanobacterium from a coral reef.</title>
        <authorList>
            <person name="Li H."/>
            <person name="Li R."/>
            <person name="Kang J."/>
            <person name="Hii K.S."/>
            <person name="Mohamed H.F."/>
            <person name="Xu X."/>
            <person name="Luo Z."/>
        </authorList>
    </citation>
    <scope>NUCLEOTIDE SEQUENCE [LARGE SCALE GENOMIC DNA]</scope>
    <source>
        <strain evidence="3 4">TIOX110</strain>
    </source>
</reference>
<gene>
    <name evidence="3" type="ORF">WJM97_14945</name>
</gene>
<comment type="similarity">
    <text evidence="1">Belongs to the PemK/MazF family.</text>
</comment>
<dbReference type="Pfam" id="PF02452">
    <property type="entry name" value="PemK_toxin"/>
    <property type="match status" value="1"/>
</dbReference>
<protein>
    <submittedName>
        <fullName evidence="3">Type II toxin-antitoxin system PemK/MazF family toxin</fullName>
        <ecNumber evidence="3">3.1.-.-</ecNumber>
    </submittedName>
</protein>
<dbReference type="Proteomes" id="UP001483337">
    <property type="component" value="Chromosome"/>
</dbReference>